<proteinExistence type="predicted"/>
<evidence type="ECO:0008006" key="3">
    <source>
        <dbReference type="Google" id="ProtNLM"/>
    </source>
</evidence>
<reference evidence="1 2" key="1">
    <citation type="submission" date="2018-07" db="EMBL/GenBank/DDBJ databases">
        <title>Genomic Encyclopedia of Type Strains, Phase IV (KMG-IV): sequencing the most valuable type-strain genomes for metagenomic binning, comparative biology and taxonomic classification.</title>
        <authorList>
            <person name="Goeker M."/>
        </authorList>
    </citation>
    <scope>NUCLEOTIDE SEQUENCE [LARGE SCALE GENOMIC DNA]</scope>
    <source>
        <strain evidence="1 2">DSM 21410</strain>
    </source>
</reference>
<protein>
    <recommendedName>
        <fullName evidence="3">DUF4177 domain-containing protein</fullName>
    </recommendedName>
</protein>
<dbReference type="RefSeq" id="WP_114365535.1">
    <property type="nucleotide sequence ID" value="NZ_BHZF01000001.1"/>
</dbReference>
<comment type="caution">
    <text evidence="1">The sequence shown here is derived from an EMBL/GenBank/DDBJ whole genome shotgun (WGS) entry which is preliminary data.</text>
</comment>
<evidence type="ECO:0000313" key="2">
    <source>
        <dbReference type="Proteomes" id="UP000253517"/>
    </source>
</evidence>
<keyword evidence="2" id="KW-1185">Reference proteome</keyword>
<name>A0A369ABU2_9FLAO</name>
<accession>A0A369ABU2</accession>
<dbReference type="Proteomes" id="UP000253517">
    <property type="component" value="Unassembled WGS sequence"/>
</dbReference>
<dbReference type="EMBL" id="QPJS01000001">
    <property type="protein sequence ID" value="RCX04884.1"/>
    <property type="molecule type" value="Genomic_DNA"/>
</dbReference>
<sequence length="132" mass="14880">MKKIFLLSFFAIIMSEYATGQSSRQSMIVTQDLKQSMTVTVVEYASFLTGAASHMLITFPDGNQETIELKGLFSVANFINEKNLKSNDNLVTMKLNELQKQGWEIINVTTAVHPDNNNSPCIILTRYILRKS</sequence>
<dbReference type="AlphaFoldDB" id="A0A369ABU2"/>
<organism evidence="1 2">
    <name type="scientific">Schleiferia thermophila</name>
    <dbReference type="NCBI Taxonomy" id="884107"/>
    <lineage>
        <taxon>Bacteria</taxon>
        <taxon>Pseudomonadati</taxon>
        <taxon>Bacteroidota</taxon>
        <taxon>Flavobacteriia</taxon>
        <taxon>Flavobacteriales</taxon>
        <taxon>Schleiferiaceae</taxon>
        <taxon>Schleiferia</taxon>
    </lineage>
</organism>
<gene>
    <name evidence="1" type="ORF">DES35_101154</name>
</gene>
<evidence type="ECO:0000313" key="1">
    <source>
        <dbReference type="EMBL" id="RCX04884.1"/>
    </source>
</evidence>